<dbReference type="EMBL" id="JAOTPV010000001">
    <property type="protein sequence ID" value="KAJ4490647.1"/>
    <property type="molecule type" value="Genomic_DNA"/>
</dbReference>
<evidence type="ECO:0000256" key="1">
    <source>
        <dbReference type="SAM" id="MobiDB-lite"/>
    </source>
</evidence>
<keyword evidence="3" id="KW-1185">Reference proteome</keyword>
<feature type="compositionally biased region" description="Basic residues" evidence="1">
    <location>
        <begin position="181"/>
        <end position="190"/>
    </location>
</feature>
<protein>
    <submittedName>
        <fullName evidence="2">Uncharacterized protein</fullName>
    </submittedName>
</protein>
<organism evidence="2 3">
    <name type="scientific">Lentinula aciculospora</name>
    <dbReference type="NCBI Taxonomy" id="153920"/>
    <lineage>
        <taxon>Eukaryota</taxon>
        <taxon>Fungi</taxon>
        <taxon>Dikarya</taxon>
        <taxon>Basidiomycota</taxon>
        <taxon>Agaricomycotina</taxon>
        <taxon>Agaricomycetes</taxon>
        <taxon>Agaricomycetidae</taxon>
        <taxon>Agaricales</taxon>
        <taxon>Marasmiineae</taxon>
        <taxon>Omphalotaceae</taxon>
        <taxon>Lentinula</taxon>
    </lineage>
</organism>
<evidence type="ECO:0000313" key="2">
    <source>
        <dbReference type="EMBL" id="KAJ4490647.1"/>
    </source>
</evidence>
<accession>A0A9W9DY72</accession>
<dbReference type="PANTHER" id="PTHR38846">
    <property type="entry name" value="C3H1-TYPE DOMAIN-CONTAINING PROTEIN"/>
    <property type="match status" value="1"/>
</dbReference>
<proteinExistence type="predicted"/>
<dbReference type="Proteomes" id="UP001150266">
    <property type="component" value="Unassembled WGS sequence"/>
</dbReference>
<name>A0A9W9DY72_9AGAR</name>
<reference evidence="2" key="1">
    <citation type="submission" date="2022-08" db="EMBL/GenBank/DDBJ databases">
        <title>A Global Phylogenomic Analysis of the Shiitake Genus Lentinula.</title>
        <authorList>
            <consortium name="DOE Joint Genome Institute"/>
            <person name="Sierra-Patev S."/>
            <person name="Min B."/>
            <person name="Naranjo-Ortiz M."/>
            <person name="Looney B."/>
            <person name="Konkel Z."/>
            <person name="Slot J.C."/>
            <person name="Sakamoto Y."/>
            <person name="Steenwyk J.L."/>
            <person name="Rokas A."/>
            <person name="Carro J."/>
            <person name="Camarero S."/>
            <person name="Ferreira P."/>
            <person name="Molpeceres G."/>
            <person name="Ruiz-Duenas F.J."/>
            <person name="Serrano A."/>
            <person name="Henrissat B."/>
            <person name="Drula E."/>
            <person name="Hughes K.W."/>
            <person name="Mata J.L."/>
            <person name="Ishikawa N.K."/>
            <person name="Vargas-Isla R."/>
            <person name="Ushijima S."/>
            <person name="Smith C.A."/>
            <person name="Ahrendt S."/>
            <person name="Andreopoulos W."/>
            <person name="He G."/>
            <person name="Labutti K."/>
            <person name="Lipzen A."/>
            <person name="Ng V."/>
            <person name="Riley R."/>
            <person name="Sandor L."/>
            <person name="Barry K."/>
            <person name="Martinez A.T."/>
            <person name="Xiao Y."/>
            <person name="Gibbons J.G."/>
            <person name="Terashima K."/>
            <person name="Grigoriev I.V."/>
            <person name="Hibbett D.S."/>
        </authorList>
    </citation>
    <scope>NUCLEOTIDE SEQUENCE</scope>
    <source>
        <strain evidence="2">JLM2183</strain>
    </source>
</reference>
<sequence length="190" mass="22097">MSYSTQVILNPIHLFFERYSEFRYNPSRETMAQFWEMCDCYHWDKEDDERTEALAGIRDAIAQQFNAFYGDDADSLEGWHSLFRALQIQDVPDTVKGCKDLIETIHVNICDLVDHKEDVPLKHPSEDALAEYSRSSGKIYPRENAYAGGLLRFLLRQIYGKYRGRRRKGGQGEGGGQSRGGSRRRRRRHD</sequence>
<evidence type="ECO:0000313" key="3">
    <source>
        <dbReference type="Proteomes" id="UP001150266"/>
    </source>
</evidence>
<comment type="caution">
    <text evidence="2">The sequence shown here is derived from an EMBL/GenBank/DDBJ whole genome shotgun (WGS) entry which is preliminary data.</text>
</comment>
<gene>
    <name evidence="2" type="ORF">J3R30DRAFT_3278865</name>
</gene>
<feature type="region of interest" description="Disordered" evidence="1">
    <location>
        <begin position="164"/>
        <end position="190"/>
    </location>
</feature>
<dbReference type="OrthoDB" id="6105938at2759"/>
<dbReference type="AlphaFoldDB" id="A0A9W9DY72"/>
<dbReference type="PANTHER" id="PTHR38846:SF1">
    <property type="entry name" value="C3H1-TYPE DOMAIN-CONTAINING PROTEIN"/>
    <property type="match status" value="1"/>
</dbReference>